<reference evidence="3 4" key="1">
    <citation type="submission" date="2021-03" db="EMBL/GenBank/DDBJ databases">
        <title>Genomic Encyclopedia of Type Strains, Phase IV (KMG-IV): sequencing the most valuable type-strain genomes for metagenomic binning, comparative biology and taxonomic classification.</title>
        <authorList>
            <person name="Goeker M."/>
        </authorList>
    </citation>
    <scope>NUCLEOTIDE SEQUENCE [LARGE SCALE GENOMIC DNA]</scope>
    <source>
        <strain evidence="3 4">DSM 13372</strain>
    </source>
</reference>
<keyword evidence="2" id="KW-0812">Transmembrane</keyword>
<dbReference type="Proteomes" id="UP000730739">
    <property type="component" value="Unassembled WGS sequence"/>
</dbReference>
<keyword evidence="2" id="KW-1133">Transmembrane helix</keyword>
<feature type="coiled-coil region" evidence="1">
    <location>
        <begin position="134"/>
        <end position="161"/>
    </location>
</feature>
<evidence type="ECO:0008006" key="5">
    <source>
        <dbReference type="Google" id="ProtNLM"/>
    </source>
</evidence>
<evidence type="ECO:0000313" key="4">
    <source>
        <dbReference type="Proteomes" id="UP000730739"/>
    </source>
</evidence>
<evidence type="ECO:0000256" key="2">
    <source>
        <dbReference type="SAM" id="Phobius"/>
    </source>
</evidence>
<accession>A0ABS4R013</accession>
<dbReference type="EMBL" id="JAGILA010000003">
    <property type="protein sequence ID" value="MBP2236229.1"/>
    <property type="molecule type" value="Genomic_DNA"/>
</dbReference>
<proteinExistence type="predicted"/>
<keyword evidence="4" id="KW-1185">Reference proteome</keyword>
<name>A0ABS4R013_9HYPH</name>
<dbReference type="RefSeq" id="WP_028002584.1">
    <property type="nucleotide sequence ID" value="NZ_JAGILA010000003.1"/>
</dbReference>
<evidence type="ECO:0000256" key="1">
    <source>
        <dbReference type="SAM" id="Coils"/>
    </source>
</evidence>
<organism evidence="3 4">
    <name type="scientific">Sinorhizobium kostiense</name>
    <dbReference type="NCBI Taxonomy" id="76747"/>
    <lineage>
        <taxon>Bacteria</taxon>
        <taxon>Pseudomonadati</taxon>
        <taxon>Pseudomonadota</taxon>
        <taxon>Alphaproteobacteria</taxon>
        <taxon>Hyphomicrobiales</taxon>
        <taxon>Rhizobiaceae</taxon>
        <taxon>Sinorhizobium/Ensifer group</taxon>
        <taxon>Sinorhizobium</taxon>
    </lineage>
</organism>
<gene>
    <name evidence="3" type="ORF">J2Z31_002743</name>
</gene>
<protein>
    <recommendedName>
        <fullName evidence="5">Transmembrane protein</fullName>
    </recommendedName>
</protein>
<feature type="transmembrane region" description="Helical" evidence="2">
    <location>
        <begin position="29"/>
        <end position="50"/>
    </location>
</feature>
<keyword evidence="2" id="KW-0472">Membrane</keyword>
<evidence type="ECO:0000313" key="3">
    <source>
        <dbReference type="EMBL" id="MBP2236229.1"/>
    </source>
</evidence>
<comment type="caution">
    <text evidence="3">The sequence shown here is derived from an EMBL/GenBank/DDBJ whole genome shotgun (WGS) entry which is preliminary data.</text>
</comment>
<keyword evidence="1" id="KW-0175">Coiled coil</keyword>
<sequence>MAFLIVYLILAVVFAVIGSEMAKSRNRDAAAWALVCALLPLLGIIALAVAGRANAPTPYSPTIRNEQPLHMSPVKVEVESKNYDEGKWLALLDVDDDIAAAAKDIESYGAGYIDEFAQKYLALGDKSYLESLKAKIIARAVKDQERKIEQQKQDELDSTNEANKIYFEYLEKLKQNGGIDPDYHSKVVSVEKYSGTAKAFRNGVEVQFEDGTFALKGGFLMRRFNSKAELDEWR</sequence>